<sequence length="202" mass="23156">MNVNLYVSDGQHDNNMSFIIPYKTNAVIVYLFKLEIQYPTTYSEINVKTRLVSGYENGRPININLKSITPSLKDTQGAYIISCIRAPRLYQDLFTYNKYTTPLGFVVTRTNAELQVWHVLSVRKTCEAKNTRAITGMLTHADNGPDKFYVKDLMVMSGNMSVHFINSLQKCRVHHKDINIFTNLCPDLQIDNSVVRLETKLQ</sequence>
<dbReference type="InterPro" id="IPR009235">
    <property type="entry name" value="AcMNPV_Orf146"/>
</dbReference>
<evidence type="ECO:0000313" key="2">
    <source>
        <dbReference type="Proteomes" id="UP001256712"/>
    </source>
</evidence>
<dbReference type="Pfam" id="PF05959">
    <property type="entry name" value="DUF884"/>
    <property type="match status" value="1"/>
</dbReference>
<organism evidence="1 2">
    <name type="scientific">Palpita vitrealis nucleopolyhedrovirus</name>
    <dbReference type="NCBI Taxonomy" id="2951960"/>
    <lineage>
        <taxon>Viruses</taxon>
        <taxon>Viruses incertae sedis</taxon>
        <taxon>Naldaviricetes</taxon>
        <taxon>Lefavirales</taxon>
        <taxon>Baculoviridae</taxon>
        <taxon>Alphabaculovirus</taxon>
        <taxon>Alphabaculovirus pavitrealis</taxon>
    </lineage>
</organism>
<name>A0AAE9RYT2_9ABAC</name>
<dbReference type="EMBL" id="OL685370">
    <property type="protein sequence ID" value="USC25980.1"/>
    <property type="molecule type" value="Genomic_DNA"/>
</dbReference>
<proteinExistence type="predicted"/>
<accession>A0AAE9RYT2</accession>
<evidence type="ECO:0000313" key="1">
    <source>
        <dbReference type="EMBL" id="USC25980.1"/>
    </source>
</evidence>
<keyword evidence="2" id="KW-1185">Reference proteome</keyword>
<dbReference type="Proteomes" id="UP001256712">
    <property type="component" value="Segment"/>
</dbReference>
<protein>
    <submittedName>
        <fullName evidence="1">Uncharacterized protein</fullName>
    </submittedName>
</protein>
<reference evidence="1" key="1">
    <citation type="journal article" date="2022" name="J. Invertebr. Pathol.">
        <title>Identification of a new nucleopolyhedrovirus isolated from the olive leaf moth, Palpita vitrealis, from two locations in Egypt.</title>
        <authorList>
            <person name="El-Salamouny S."/>
            <person name="Wennmann J.T."/>
            <person name="Kleespies R.G."/>
            <person name="Richert-Poggeler K.R."/>
            <person name="Mansour A."/>
            <person name="Awad M."/>
            <person name="Agamy E."/>
            <person name="Salama R."/>
            <person name="Jehle J.A."/>
        </authorList>
    </citation>
    <scope>NUCLEOTIDE SEQUENCE</scope>
    <source>
        <strain evidence="1">Giza 2005</strain>
    </source>
</reference>